<feature type="compositionally biased region" description="Basic and acidic residues" evidence="1">
    <location>
        <begin position="341"/>
        <end position="351"/>
    </location>
</feature>
<feature type="compositionally biased region" description="Acidic residues" evidence="1">
    <location>
        <begin position="352"/>
        <end position="388"/>
    </location>
</feature>
<feature type="transmembrane region" description="Helical" evidence="2">
    <location>
        <begin position="138"/>
        <end position="158"/>
    </location>
</feature>
<accession>A0ABP0NKF5</accession>
<keyword evidence="4" id="KW-1185">Reference proteome</keyword>
<keyword evidence="2" id="KW-1133">Transmembrane helix</keyword>
<feature type="transmembrane region" description="Helical" evidence="2">
    <location>
        <begin position="1148"/>
        <end position="1172"/>
    </location>
</feature>
<feature type="region of interest" description="Disordered" evidence="1">
    <location>
        <begin position="314"/>
        <end position="464"/>
    </location>
</feature>
<feature type="compositionally biased region" description="Acidic residues" evidence="1">
    <location>
        <begin position="395"/>
        <end position="420"/>
    </location>
</feature>
<organism evidence="3 4">
    <name type="scientific">Durusdinium trenchii</name>
    <dbReference type="NCBI Taxonomy" id="1381693"/>
    <lineage>
        <taxon>Eukaryota</taxon>
        <taxon>Sar</taxon>
        <taxon>Alveolata</taxon>
        <taxon>Dinophyceae</taxon>
        <taxon>Suessiales</taxon>
        <taxon>Symbiodiniaceae</taxon>
        <taxon>Durusdinium</taxon>
    </lineage>
</organism>
<comment type="caution">
    <text evidence="3">The sequence shown here is derived from an EMBL/GenBank/DDBJ whole genome shotgun (WGS) entry which is preliminary data.</text>
</comment>
<feature type="compositionally biased region" description="Basic and acidic residues" evidence="1">
    <location>
        <begin position="446"/>
        <end position="463"/>
    </location>
</feature>
<gene>
    <name evidence="3" type="ORF">SCF082_LOCUS32678</name>
</gene>
<name>A0ABP0NKF5_9DINO</name>
<dbReference type="Proteomes" id="UP001642464">
    <property type="component" value="Unassembled WGS sequence"/>
</dbReference>
<feature type="region of interest" description="Disordered" evidence="1">
    <location>
        <begin position="276"/>
        <end position="299"/>
    </location>
</feature>
<dbReference type="EMBL" id="CAXAMM010028491">
    <property type="protein sequence ID" value="CAK9062900.1"/>
    <property type="molecule type" value="Genomic_DNA"/>
</dbReference>
<feature type="transmembrane region" description="Helical" evidence="2">
    <location>
        <begin position="12"/>
        <end position="32"/>
    </location>
</feature>
<feature type="compositionally biased region" description="Acidic residues" evidence="1">
    <location>
        <begin position="314"/>
        <end position="330"/>
    </location>
</feature>
<reference evidence="3 4" key="1">
    <citation type="submission" date="2024-02" db="EMBL/GenBank/DDBJ databases">
        <authorList>
            <person name="Chen Y."/>
            <person name="Shah S."/>
            <person name="Dougan E. K."/>
            <person name="Thang M."/>
            <person name="Chan C."/>
        </authorList>
    </citation>
    <scope>NUCLEOTIDE SEQUENCE [LARGE SCALE GENOMIC DNA]</scope>
</reference>
<keyword evidence="2" id="KW-0472">Membrane</keyword>
<protein>
    <recommendedName>
        <fullName evidence="5">Peptidylprolyl isomerase</fullName>
    </recommendedName>
</protein>
<evidence type="ECO:0000256" key="2">
    <source>
        <dbReference type="SAM" id="Phobius"/>
    </source>
</evidence>
<evidence type="ECO:0000313" key="4">
    <source>
        <dbReference type="Proteomes" id="UP001642464"/>
    </source>
</evidence>
<evidence type="ECO:0000313" key="3">
    <source>
        <dbReference type="EMBL" id="CAK9062900.1"/>
    </source>
</evidence>
<keyword evidence="2" id="KW-0812">Transmembrane</keyword>
<feature type="transmembrane region" description="Helical" evidence="2">
    <location>
        <begin position="97"/>
        <end position="117"/>
    </location>
</feature>
<feature type="compositionally biased region" description="Low complexity" evidence="1">
    <location>
        <begin position="286"/>
        <end position="297"/>
    </location>
</feature>
<feature type="region of interest" description="Disordered" evidence="1">
    <location>
        <begin position="558"/>
        <end position="583"/>
    </location>
</feature>
<sequence length="1176" mass="129634">MRAKQREWILSGLRSFGAPMAVATLVSLLFAVPGLDWSSPLDHFECFSGKMEVTQAEWRAGRSAMPFDVDISPGMDLLTPAGFCNSLFYAASLRPGAGHMTAPVCSTWVFMSRGSTLRSRTRPLGRKDSQAVRDGNILAARAIILCLIAASKCVWWVLEQPSSSIFELHPLFQQMVRMLRVHRLSINMSDFGAPTVKRTILYSSHREVNDLLDHTVEPRLEARDMVKSYTNYKGPCPLPGRDHLVLLAEGRDKSKARKKERRVKYVPCKKKKIEHIFTTPEKKNKGGSASSRASSLDSKQKAEAHLASLKDILDDSFDDSSTDSDIDELLEGTKGGEGAEDSGKSGGKDKSEAEEEDDSGSDEESSCEAEDEEGEPAEESNQEEADEEGSGKNESDDDGSSEEGEESEEEGSDDDDEVESEPAPTRNKALLDSLAKVTAAPTKKKEKVEAEEVEPKTWAEKASDSLGDLLQDAAKARTLSIKLGPVQYASELALQMKNHANHLEKLYHNIRVALDKKSDDKTYKKLLNQVAEGATFTTKSQAGSDGFKVDTAAANAFLKPPSKKKKKETSTGGTKTGDKAPDKAAEVVDHPLPHRALQSFAGLGPNVNFERLIPLTIHGDGAQFYRNDENFVWSVSSAFSVKGCVKDVLLFKYPVAIIPERFMRDPDVRASANIIISEVVAWSISVALEGILPETGFYGESFDPSTYRFKMNGSQAANGISLPTKPHLCSTALNGDDDYAELSSRFKAAHVKVSLWWLAVESQSAADAAPEDELLNMLAYTAYNLQRCIEVFDRGGLVLSEDEAKEASHCLHMHLALTWLLKEVWAQRVAAELASLREVRQRSALPVVFGFDQGYSRQAAALQELKRWEEAFAILEQGTTKCSQDDAAALQKTSHEAKDRWLICQLQGCWHGKVTEALGGYEQEIEFLNSREVRVQVLGRSIMGRFWVDASQSPMHLDIQVVMEDIPVTMPPPPPVPYITKVDDEGLHLCCPYMKLERPETFGGEGYCKMAKGTLDNSQDASVQQLSKAEQLLLCAKEVIKALPSERPPEIDAMDNEEAQQQKVMAQVKFETAIFKVQNRFGEELMKEVFEAAKGEAPEGLRGTAELEELRSKLQIIESTPEPEPDPVAERAARRARRKAPVPEAEGISALCWLSLFTAAAAAIAGGSYVAYRLRR</sequence>
<evidence type="ECO:0008006" key="5">
    <source>
        <dbReference type="Google" id="ProtNLM"/>
    </source>
</evidence>
<proteinExistence type="predicted"/>
<evidence type="ECO:0000256" key="1">
    <source>
        <dbReference type="SAM" id="MobiDB-lite"/>
    </source>
</evidence>